<evidence type="ECO:0000313" key="1">
    <source>
        <dbReference type="EMBL" id="OSC34687.1"/>
    </source>
</evidence>
<dbReference type="Proteomes" id="UP000193577">
    <property type="component" value="Unassembled WGS sequence"/>
</dbReference>
<proteinExistence type="predicted"/>
<sequence>MPEGFFDEVSAVLRSESAADVSDAVIEVCTQRGILHPELEQEPDSELRSDEIREVFELVEATSYAVADGRVMPADRREEQFDEQMLGLWEQFIDDATDEESEQAAAQLASGGTL</sequence>
<keyword evidence="2" id="KW-1185">Reference proteome</keyword>
<evidence type="ECO:0000313" key="2">
    <source>
        <dbReference type="Proteomes" id="UP000193577"/>
    </source>
</evidence>
<comment type="caution">
    <text evidence="1">The sequence shown here is derived from an EMBL/GenBank/DDBJ whole genome shotgun (WGS) entry which is preliminary data.</text>
</comment>
<dbReference type="EMBL" id="NCXO01000008">
    <property type="protein sequence ID" value="OSC34687.1"/>
    <property type="molecule type" value="Genomic_DNA"/>
</dbReference>
<reference evidence="1 2" key="1">
    <citation type="submission" date="2017-04" db="EMBL/GenBank/DDBJ databases">
        <title>The new phylogeny of genus Mycobacterium.</title>
        <authorList>
            <person name="Tortoli E."/>
            <person name="Trovato A."/>
            <person name="Cirillo D.M."/>
        </authorList>
    </citation>
    <scope>NUCLEOTIDE SEQUENCE [LARGE SCALE GENOMIC DNA]</scope>
    <source>
        <strain evidence="1 2">KCTC 19819</strain>
    </source>
</reference>
<name>A0AA91PGD5_9MYCO</name>
<gene>
    <name evidence="1" type="ORF">B8W67_05415</name>
</gene>
<dbReference type="AlphaFoldDB" id="A0AA91PGD5"/>
<organism evidence="1 2">
    <name type="scientific">Mycolicibacillus koreensis</name>
    <dbReference type="NCBI Taxonomy" id="1069220"/>
    <lineage>
        <taxon>Bacteria</taxon>
        <taxon>Bacillati</taxon>
        <taxon>Actinomycetota</taxon>
        <taxon>Actinomycetes</taxon>
        <taxon>Mycobacteriales</taxon>
        <taxon>Mycobacteriaceae</taxon>
        <taxon>Mycolicibacillus</taxon>
    </lineage>
</organism>
<dbReference type="RefSeq" id="WP_085302657.1">
    <property type="nucleotide sequence ID" value="NZ_AP022594.1"/>
</dbReference>
<protein>
    <submittedName>
        <fullName evidence="1">Uncharacterized protein</fullName>
    </submittedName>
</protein>
<accession>A0AA91PGD5</accession>